<evidence type="ECO:0000313" key="2">
    <source>
        <dbReference type="Proteomes" id="UP000663090"/>
    </source>
</evidence>
<proteinExistence type="predicted"/>
<dbReference type="InterPro" id="IPR051082">
    <property type="entry name" value="Pentapeptide-BTB/POZ_domain"/>
</dbReference>
<dbReference type="Gene3D" id="2.160.20.80">
    <property type="entry name" value="E3 ubiquitin-protein ligase SopA"/>
    <property type="match status" value="1"/>
</dbReference>
<dbReference type="SUPFAM" id="SSF141571">
    <property type="entry name" value="Pentapeptide repeat-like"/>
    <property type="match status" value="1"/>
</dbReference>
<dbReference type="EMBL" id="CP071091">
    <property type="protein sequence ID" value="QSQ14540.1"/>
    <property type="molecule type" value="Genomic_DNA"/>
</dbReference>
<keyword evidence="2" id="KW-1185">Reference proteome</keyword>
<organism evidence="1 2">
    <name type="scientific">Myxococcus landrumensis</name>
    <dbReference type="NCBI Taxonomy" id="2813577"/>
    <lineage>
        <taxon>Bacteria</taxon>
        <taxon>Pseudomonadati</taxon>
        <taxon>Myxococcota</taxon>
        <taxon>Myxococcia</taxon>
        <taxon>Myxococcales</taxon>
        <taxon>Cystobacterineae</taxon>
        <taxon>Myxococcaceae</taxon>
        <taxon>Myxococcus</taxon>
    </lineage>
</organism>
<sequence>MAMSDSADKALAERLQREEYFANETFEGVDLQGLELRDKEFYRCTFEGCQLQESRWQRTVFEACVVRGSNVTRARFISTGLREVRFEGSKLMGIDWSDLSSNPELSFQECGLSYCSFVGLSLRKTPFLKCVARESNFYDLDLTDADFTGTDLGGSNFRGCMLLRADFSDTTGAFLDPSVNKLKDTRVPIETAVGLARNLGMLVTGFHDEAPKRLGRKSRPSP</sequence>
<dbReference type="InterPro" id="IPR001646">
    <property type="entry name" value="5peptide_repeat"/>
</dbReference>
<dbReference type="Pfam" id="PF13599">
    <property type="entry name" value="Pentapeptide_4"/>
    <property type="match status" value="1"/>
</dbReference>
<evidence type="ECO:0000313" key="1">
    <source>
        <dbReference type="EMBL" id="QSQ14540.1"/>
    </source>
</evidence>
<gene>
    <name evidence="1" type="ORF">JY572_00110</name>
</gene>
<reference evidence="1 2" key="1">
    <citation type="submission" date="2021-02" db="EMBL/GenBank/DDBJ databases">
        <title>De Novo genome assembly of isolated myxobacteria.</title>
        <authorList>
            <person name="Stevens D.C."/>
        </authorList>
    </citation>
    <scope>NUCLEOTIDE SEQUENCE [LARGE SCALE GENOMIC DNA]</scope>
    <source>
        <strain evidence="1 2">SCHIC003</strain>
    </source>
</reference>
<dbReference type="Pfam" id="PF00805">
    <property type="entry name" value="Pentapeptide"/>
    <property type="match status" value="1"/>
</dbReference>
<dbReference type="Proteomes" id="UP000663090">
    <property type="component" value="Chromosome"/>
</dbReference>
<dbReference type="PANTHER" id="PTHR14136:SF17">
    <property type="entry name" value="BTB_POZ DOMAIN-CONTAINING PROTEIN KCTD9"/>
    <property type="match status" value="1"/>
</dbReference>
<dbReference type="RefSeq" id="WP_206716314.1">
    <property type="nucleotide sequence ID" value="NZ_CP071091.1"/>
</dbReference>
<protein>
    <submittedName>
        <fullName evidence="1">Pentapeptide repeat-containing protein</fullName>
    </submittedName>
</protein>
<accession>A0ABX7N735</accession>
<dbReference type="PANTHER" id="PTHR14136">
    <property type="entry name" value="BTB_POZ DOMAIN-CONTAINING PROTEIN KCTD9"/>
    <property type="match status" value="1"/>
</dbReference>
<name>A0ABX7N735_9BACT</name>